<evidence type="ECO:0000313" key="1">
    <source>
        <dbReference type="EMBL" id="QHU29624.1"/>
    </source>
</evidence>
<reference evidence="1" key="1">
    <citation type="journal article" date="2020" name="Nature">
        <title>Giant virus diversity and host interactions through global metagenomics.</title>
        <authorList>
            <person name="Schulz F."/>
            <person name="Roux S."/>
            <person name="Paez-Espino D."/>
            <person name="Jungbluth S."/>
            <person name="Walsh D.A."/>
            <person name="Denef V.J."/>
            <person name="McMahon K.D."/>
            <person name="Konstantinidis K.T."/>
            <person name="Eloe-Fadrosh E.A."/>
            <person name="Kyrpides N.C."/>
            <person name="Woyke T."/>
        </authorList>
    </citation>
    <scope>NUCLEOTIDE SEQUENCE</scope>
    <source>
        <strain evidence="1">GVMAG-M-3300027804-48</strain>
    </source>
</reference>
<dbReference type="EMBL" id="MN740491">
    <property type="protein sequence ID" value="QHU29624.1"/>
    <property type="molecule type" value="Genomic_DNA"/>
</dbReference>
<organism evidence="1">
    <name type="scientific">viral metagenome</name>
    <dbReference type="NCBI Taxonomy" id="1070528"/>
    <lineage>
        <taxon>unclassified sequences</taxon>
        <taxon>metagenomes</taxon>
        <taxon>organismal metagenomes</taxon>
    </lineage>
</organism>
<name>A0A6C0LJ90_9ZZZZ</name>
<sequence>MFSCDKVITIPQYKETCWFNAILMALFYSQHSRKLFYHHFEGKKDKFSRIMNNIMKQNYIKTEQTIEYFKFMKPENILRYINIENKKDFYKIFKEKKSYGYKFINSFLPYFLKSLDKNILDIIIYKNNFYANYYSMTAPLIMDYKPPEINRWIGISKNPEYIIVNKITGSDDNLYKQLFTLDYEAYPFIEQILNLKNHNIDIKGLLNLNDEIYYNGNKYVLDSIILINYNNLKIGHAISGITCKNKRYVYNGWMRTTNDAALTKNISNRTLPCELMEFNWNIKKDHKFCLNPNLCKLDPINLDEHCFSFKNINKATLIYVRANTAIKSIDTNISTTSSITLPSLKSNSSNFSEVNLHHDLSIKKIMYIYDRTKRRDTQNEYKKTLKELKGLKGPKKECNKFTYDTSYIDCILVAFFNNKNLTIEELFFNNKSIKNKHVISIINEFKSFYENKTFNKKKLIKAIQMYYNDFIKQNPEYPKIIWSRGVYNFTDIIILLQQIFNFKKKLIEILLAYNEKFKIISKQETTIKTIKITKLKLNPEMISASAIIARSDNKYKCFYKCYNEWYDNDKIIKDIYNHIKSHKYKIVSCVYY</sequence>
<protein>
    <submittedName>
        <fullName evidence="1">Uncharacterized protein</fullName>
    </submittedName>
</protein>
<proteinExistence type="predicted"/>
<accession>A0A6C0LJ90</accession>
<dbReference type="AlphaFoldDB" id="A0A6C0LJ90"/>